<dbReference type="SUPFAM" id="SSF56281">
    <property type="entry name" value="Metallo-hydrolase/oxidoreductase"/>
    <property type="match status" value="1"/>
</dbReference>
<keyword evidence="5" id="KW-1185">Reference proteome</keyword>
<dbReference type="InterPro" id="IPR052159">
    <property type="entry name" value="Competence_DNA_uptake"/>
</dbReference>
<feature type="chain" id="PRO_5026134651" evidence="2">
    <location>
        <begin position="25"/>
        <end position="428"/>
    </location>
</feature>
<evidence type="ECO:0000259" key="3">
    <source>
        <dbReference type="PROSITE" id="PS51781"/>
    </source>
</evidence>
<dbReference type="InterPro" id="IPR001279">
    <property type="entry name" value="Metallo-B-lactamas"/>
</dbReference>
<reference evidence="4 5" key="1">
    <citation type="submission" date="2019-12" db="EMBL/GenBank/DDBJ databases">
        <title>Genomic-based taxomic classification of the family Erythrobacteraceae.</title>
        <authorList>
            <person name="Xu L."/>
        </authorList>
    </citation>
    <scope>NUCLEOTIDE SEQUENCE [LARGE SCALE GENOMIC DNA]</scope>
    <source>
        <strain evidence="4 5">MCCC 1K01500</strain>
    </source>
</reference>
<dbReference type="Gene3D" id="2.30.30.40">
    <property type="entry name" value="SH3 Domains"/>
    <property type="match status" value="1"/>
</dbReference>
<organism evidence="4 5">
    <name type="scientific">Croceibacterium salegens</name>
    <dbReference type="NCBI Taxonomy" id="1737568"/>
    <lineage>
        <taxon>Bacteria</taxon>
        <taxon>Pseudomonadati</taxon>
        <taxon>Pseudomonadota</taxon>
        <taxon>Alphaproteobacteria</taxon>
        <taxon>Sphingomonadales</taxon>
        <taxon>Erythrobacteraceae</taxon>
        <taxon>Croceibacterium</taxon>
    </lineage>
</organism>
<dbReference type="PROSITE" id="PS51781">
    <property type="entry name" value="SH3B"/>
    <property type="match status" value="1"/>
</dbReference>
<dbReference type="Pfam" id="PF00753">
    <property type="entry name" value="Lactamase_B"/>
    <property type="match status" value="1"/>
</dbReference>
<name>A0A6I4ST77_9SPHN</name>
<dbReference type="SMART" id="SM00287">
    <property type="entry name" value="SH3b"/>
    <property type="match status" value="1"/>
</dbReference>
<feature type="signal peptide" evidence="2">
    <location>
        <begin position="1"/>
        <end position="24"/>
    </location>
</feature>
<evidence type="ECO:0000313" key="5">
    <source>
        <dbReference type="Proteomes" id="UP000433652"/>
    </source>
</evidence>
<dbReference type="Gene3D" id="3.60.15.10">
    <property type="entry name" value="Ribonuclease Z/Hydroxyacylglutathione hydrolase-like"/>
    <property type="match status" value="1"/>
</dbReference>
<keyword evidence="4" id="KW-0378">Hydrolase</keyword>
<dbReference type="OrthoDB" id="7177610at2"/>
<keyword evidence="2" id="KW-0732">Signal</keyword>
<comment type="caution">
    <text evidence="4">The sequence shown here is derived from an EMBL/GenBank/DDBJ whole genome shotgun (WGS) entry which is preliminary data.</text>
</comment>
<dbReference type="PANTHER" id="PTHR30619">
    <property type="entry name" value="DNA INTERNALIZATION/COMPETENCE PROTEIN COMEC/REC2"/>
    <property type="match status" value="1"/>
</dbReference>
<dbReference type="AlphaFoldDB" id="A0A6I4ST77"/>
<dbReference type="InterPro" id="IPR036866">
    <property type="entry name" value="RibonucZ/Hydroxyglut_hydro"/>
</dbReference>
<dbReference type="InterPro" id="IPR003646">
    <property type="entry name" value="SH3-like_bac-type"/>
</dbReference>
<accession>A0A6I4ST77</accession>
<evidence type="ECO:0000256" key="2">
    <source>
        <dbReference type="SAM" id="SignalP"/>
    </source>
</evidence>
<dbReference type="RefSeq" id="WP_159792156.1">
    <property type="nucleotide sequence ID" value="NZ_WTYM01000028.1"/>
</dbReference>
<protein>
    <submittedName>
        <fullName evidence="4">MBL fold metallo-hydrolase</fullName>
    </submittedName>
</protein>
<dbReference type="PANTHER" id="PTHR30619:SF1">
    <property type="entry name" value="RECOMBINATION PROTEIN 2"/>
    <property type="match status" value="1"/>
</dbReference>
<dbReference type="Pfam" id="PF08239">
    <property type="entry name" value="SH3_3"/>
    <property type="match status" value="1"/>
</dbReference>
<evidence type="ECO:0000313" key="4">
    <source>
        <dbReference type="EMBL" id="MXO58558.1"/>
    </source>
</evidence>
<feature type="region of interest" description="Disordered" evidence="1">
    <location>
        <begin position="289"/>
        <end position="308"/>
    </location>
</feature>
<feature type="domain" description="SH3b" evidence="3">
    <location>
        <begin position="24"/>
        <end position="90"/>
    </location>
</feature>
<proteinExistence type="predicted"/>
<evidence type="ECO:0000256" key="1">
    <source>
        <dbReference type="SAM" id="MobiDB-lite"/>
    </source>
</evidence>
<sequence length="428" mass="45483">MLLRSLLPALALVFAGIHSFPVLAEEVVPSDRVTTGVHVRAEPTSHSTSLAILRPGNIAEVIGDVPGWYQVRLSDGEVGFVSKSWTIVLEGQSDAALLNGNGYLVHVIDVGTGLAVFVEGKDFALLYDAGSQDDLQSGDDNRVIAYIRAVHPDLQRIDHVILSHPHKDHLELMPEVFADYQIGDVWDSGRVNKTNGYCRFLQAVAAEPGVRYHDAIASNATRTVNFLGSKCTGPVTVKEAAQMTGAPVPLGAGAQMTMLYLDAANHPDPNENTVVVRLDLGSRKVLLAGDAEAGGRHSPTTPPENGSIEKKLTDCCAAALRSDVLVVGHHGSETSSREVFLDDVAASIYAVSSGPHPYQSVILPDQDVIDELTSRGKVLRTDVDDEACGLNPNKIGTDSDERPGGCNNIVISIAASGALGAEYNTLTD</sequence>
<dbReference type="InterPro" id="IPR035681">
    <property type="entry name" value="ComA-like_MBL"/>
</dbReference>
<dbReference type="Proteomes" id="UP000433652">
    <property type="component" value="Unassembled WGS sequence"/>
</dbReference>
<dbReference type="GO" id="GO:0016787">
    <property type="term" value="F:hydrolase activity"/>
    <property type="evidence" value="ECO:0007669"/>
    <property type="project" value="UniProtKB-KW"/>
</dbReference>
<dbReference type="EMBL" id="WTYM01000028">
    <property type="protein sequence ID" value="MXO58558.1"/>
    <property type="molecule type" value="Genomic_DNA"/>
</dbReference>
<dbReference type="CDD" id="cd07731">
    <property type="entry name" value="ComA-like_MBL-fold"/>
    <property type="match status" value="1"/>
</dbReference>
<gene>
    <name evidence="4" type="ORF">GRI89_03250</name>
</gene>